<dbReference type="GO" id="GO:0005730">
    <property type="term" value="C:nucleolus"/>
    <property type="evidence" value="ECO:0007669"/>
    <property type="project" value="UniProtKB-SubCell"/>
</dbReference>
<dbReference type="GO" id="GO:0000462">
    <property type="term" value="P:maturation of SSU-rRNA from tricistronic rRNA transcript (SSU-rRNA, 5.8S rRNA, LSU-rRNA)"/>
    <property type="evidence" value="ECO:0007669"/>
    <property type="project" value="InterPro"/>
</dbReference>
<dbReference type="EMBL" id="LHPF02000001">
    <property type="protein sequence ID" value="PSC77057.1"/>
    <property type="molecule type" value="Genomic_DNA"/>
</dbReference>
<keyword evidence="3" id="KW-0539">Nucleus</keyword>
<dbReference type="OrthoDB" id="18703at2759"/>
<dbReference type="PANTHER" id="PTHR31109">
    <property type="entry name" value="PROTEIN FAM207A"/>
    <property type="match status" value="1"/>
</dbReference>
<dbReference type="PANTHER" id="PTHR31109:SF2">
    <property type="entry name" value="RIBOSOME BIOGENESIS PROTEIN SLX9 HOMOLOG"/>
    <property type="match status" value="1"/>
</dbReference>
<dbReference type="Proteomes" id="UP000239649">
    <property type="component" value="Unassembled WGS sequence"/>
</dbReference>
<accession>A0A2P6VSK2</accession>
<feature type="compositionally biased region" description="Low complexity" evidence="4">
    <location>
        <begin position="17"/>
        <end position="28"/>
    </location>
</feature>
<dbReference type="STRING" id="554055.A0A2P6VSK2"/>
<name>A0A2P6VSK2_9CHLO</name>
<organism evidence="5 6">
    <name type="scientific">Micractinium conductrix</name>
    <dbReference type="NCBI Taxonomy" id="554055"/>
    <lineage>
        <taxon>Eukaryota</taxon>
        <taxon>Viridiplantae</taxon>
        <taxon>Chlorophyta</taxon>
        <taxon>core chlorophytes</taxon>
        <taxon>Trebouxiophyceae</taxon>
        <taxon>Chlorellales</taxon>
        <taxon>Chlorellaceae</taxon>
        <taxon>Chlorella clade</taxon>
        <taxon>Micractinium</taxon>
    </lineage>
</organism>
<dbReference type="GO" id="GO:0030688">
    <property type="term" value="C:preribosome, small subunit precursor"/>
    <property type="evidence" value="ECO:0007669"/>
    <property type="project" value="InterPro"/>
</dbReference>
<feature type="region of interest" description="Disordered" evidence="4">
    <location>
        <begin position="149"/>
        <end position="194"/>
    </location>
</feature>
<sequence>MVRAVLKAKAKRRLLKGGKAAAAAPAPADEGRGGPAPPQHIQRKLIRKVKFLERVAATKLTAAKGGVAKKKKKKQPSKALTDLASLTASLSEAAGALGGGDGGKRRQFGTSVGTQRGRERVAEVETARLQQVLDHPQFKANPLAAVASHLAATLPPPPPKPLPQQQQKDAATLRREKKKRRKQRAKGEAAMGDD</sequence>
<dbReference type="AlphaFoldDB" id="A0A2P6VSK2"/>
<evidence type="ECO:0000256" key="4">
    <source>
        <dbReference type="SAM" id="MobiDB-lite"/>
    </source>
</evidence>
<dbReference type="Pfam" id="PF15341">
    <property type="entry name" value="SLX9"/>
    <property type="match status" value="1"/>
</dbReference>
<dbReference type="InterPro" id="IPR028160">
    <property type="entry name" value="Slx9-like"/>
</dbReference>
<comment type="similarity">
    <text evidence="2">Belongs to the SLX9 family.</text>
</comment>
<dbReference type="GO" id="GO:0030686">
    <property type="term" value="C:90S preribosome"/>
    <property type="evidence" value="ECO:0007669"/>
    <property type="project" value="InterPro"/>
</dbReference>
<reference evidence="5 6" key="1">
    <citation type="journal article" date="2018" name="Plant J.">
        <title>Genome sequences of Chlorella sorokiniana UTEX 1602 and Micractinium conductrix SAG 241.80: implications to maltose excretion by a green alga.</title>
        <authorList>
            <person name="Arriola M.B."/>
            <person name="Velmurugan N."/>
            <person name="Zhang Y."/>
            <person name="Plunkett M.H."/>
            <person name="Hondzo H."/>
            <person name="Barney B.M."/>
        </authorList>
    </citation>
    <scope>NUCLEOTIDE SEQUENCE [LARGE SCALE GENOMIC DNA]</scope>
    <source>
        <strain evidence="5 6">SAG 241.80</strain>
    </source>
</reference>
<gene>
    <name evidence="5" type="primary">g135</name>
    <name evidence="5" type="ORF">C2E20_0135</name>
</gene>
<evidence type="ECO:0000256" key="3">
    <source>
        <dbReference type="ARBA" id="ARBA00023242"/>
    </source>
</evidence>
<evidence type="ECO:0000256" key="1">
    <source>
        <dbReference type="ARBA" id="ARBA00004604"/>
    </source>
</evidence>
<proteinExistence type="inferred from homology"/>
<keyword evidence="6" id="KW-1185">Reference proteome</keyword>
<evidence type="ECO:0000313" key="5">
    <source>
        <dbReference type="EMBL" id="PSC77057.1"/>
    </source>
</evidence>
<protein>
    <submittedName>
        <fullName evidence="5">Ribosome biogenesis slx9-like</fullName>
    </submittedName>
</protein>
<evidence type="ECO:0000313" key="6">
    <source>
        <dbReference type="Proteomes" id="UP000239649"/>
    </source>
</evidence>
<comment type="subcellular location">
    <subcellularLocation>
        <location evidence="1">Nucleus</location>
        <location evidence="1">Nucleolus</location>
    </subcellularLocation>
</comment>
<evidence type="ECO:0000256" key="2">
    <source>
        <dbReference type="ARBA" id="ARBA00011022"/>
    </source>
</evidence>
<feature type="region of interest" description="Disordered" evidence="4">
    <location>
        <begin position="11"/>
        <end position="41"/>
    </location>
</feature>
<comment type="caution">
    <text evidence="5">The sequence shown here is derived from an EMBL/GenBank/DDBJ whole genome shotgun (WGS) entry which is preliminary data.</text>
</comment>
<feature type="compositionally biased region" description="Basic residues" evidence="4">
    <location>
        <begin position="175"/>
        <end position="184"/>
    </location>
</feature>
<feature type="region of interest" description="Disordered" evidence="4">
    <location>
        <begin position="93"/>
        <end position="122"/>
    </location>
</feature>